<sequence>MSVNRYMHIVRSGAHVPMGRAYRFFIIVVLHVDLMNLDVDGDSADALSKSALNLSFIPMDGIEVCAIYGYENTEQYDRRMIVLGPSEPDDMKLVVIECESCGSWDTIGVQTIAQCELTLEGDEQREGGQAVIEVQQIQMDVTESDSPLCAAEHQVDRQLKWIRELPLLSPSLHARRITGEKEDPYWLFQRKLDELIVVAIQAPQDELRQMLLYIHEKLVQYADRLKLRN</sequence>
<organism evidence="1 2">
    <name type="scientific">Paenibacillus profundus</name>
    <dbReference type="NCBI Taxonomy" id="1173085"/>
    <lineage>
        <taxon>Bacteria</taxon>
        <taxon>Bacillati</taxon>
        <taxon>Bacillota</taxon>
        <taxon>Bacilli</taxon>
        <taxon>Bacillales</taxon>
        <taxon>Paenibacillaceae</taxon>
        <taxon>Paenibacillus</taxon>
    </lineage>
</organism>
<comment type="caution">
    <text evidence="1">The sequence shown here is derived from an EMBL/GenBank/DDBJ whole genome shotgun (WGS) entry which is preliminary data.</text>
</comment>
<proteinExistence type="predicted"/>
<name>A0ABS8YJW5_9BACL</name>
<evidence type="ECO:0000313" key="2">
    <source>
        <dbReference type="Proteomes" id="UP001199916"/>
    </source>
</evidence>
<dbReference type="EMBL" id="JAJNBZ010000016">
    <property type="protein sequence ID" value="MCE5171244.1"/>
    <property type="molecule type" value="Genomic_DNA"/>
</dbReference>
<keyword evidence="2" id="KW-1185">Reference proteome</keyword>
<gene>
    <name evidence="1" type="ORF">LQV63_18250</name>
</gene>
<accession>A0ABS8YJW5</accession>
<protein>
    <submittedName>
        <fullName evidence="1">Uncharacterized protein</fullName>
    </submittedName>
</protein>
<reference evidence="1 2" key="1">
    <citation type="submission" date="2021-11" db="EMBL/GenBank/DDBJ databases">
        <title>Draft genome sequence of Paenibacillus profundus YoMME, a new Gram-positive bacteria with exoelectrogenic properties.</title>
        <authorList>
            <person name="Hubenova Y."/>
            <person name="Hubenova E."/>
            <person name="Manasiev Y."/>
            <person name="Peykov S."/>
            <person name="Mitov M."/>
        </authorList>
    </citation>
    <scope>NUCLEOTIDE SEQUENCE [LARGE SCALE GENOMIC DNA]</scope>
    <source>
        <strain evidence="1 2">YoMME</strain>
    </source>
</reference>
<dbReference type="RefSeq" id="WP_233697778.1">
    <property type="nucleotide sequence ID" value="NZ_JAJNBZ010000016.1"/>
</dbReference>
<dbReference type="Proteomes" id="UP001199916">
    <property type="component" value="Unassembled WGS sequence"/>
</dbReference>
<evidence type="ECO:0000313" key="1">
    <source>
        <dbReference type="EMBL" id="MCE5171244.1"/>
    </source>
</evidence>